<feature type="compositionally biased region" description="Low complexity" evidence="1">
    <location>
        <begin position="29"/>
        <end position="42"/>
    </location>
</feature>
<evidence type="ECO:0000256" key="1">
    <source>
        <dbReference type="SAM" id="MobiDB-lite"/>
    </source>
</evidence>
<dbReference type="AlphaFoldDB" id="A0A9D4FKQ3"/>
<gene>
    <name evidence="3" type="ORF">DPMN_152106</name>
</gene>
<comment type="caution">
    <text evidence="3">The sequence shown here is derived from an EMBL/GenBank/DDBJ whole genome shotgun (WGS) entry which is preliminary data.</text>
</comment>
<dbReference type="EMBL" id="JAIWYP010000007">
    <property type="protein sequence ID" value="KAH3798506.1"/>
    <property type="molecule type" value="Genomic_DNA"/>
</dbReference>
<feature type="region of interest" description="Disordered" evidence="1">
    <location>
        <begin position="19"/>
        <end position="42"/>
    </location>
</feature>
<protein>
    <submittedName>
        <fullName evidence="3">Uncharacterized protein</fullName>
    </submittedName>
</protein>
<name>A0A9D4FKQ3_DREPO</name>
<evidence type="ECO:0000313" key="4">
    <source>
        <dbReference type="Proteomes" id="UP000828390"/>
    </source>
</evidence>
<evidence type="ECO:0000313" key="3">
    <source>
        <dbReference type="EMBL" id="KAH3798506.1"/>
    </source>
</evidence>
<dbReference type="Proteomes" id="UP000828390">
    <property type="component" value="Unassembled WGS sequence"/>
</dbReference>
<evidence type="ECO:0000256" key="2">
    <source>
        <dbReference type="SAM" id="SignalP"/>
    </source>
</evidence>
<proteinExistence type="predicted"/>
<reference evidence="3" key="2">
    <citation type="submission" date="2020-11" db="EMBL/GenBank/DDBJ databases">
        <authorList>
            <person name="McCartney M.A."/>
            <person name="Auch B."/>
            <person name="Kono T."/>
            <person name="Mallez S."/>
            <person name="Becker A."/>
            <person name="Gohl D.M."/>
            <person name="Silverstein K.A.T."/>
            <person name="Koren S."/>
            <person name="Bechman K.B."/>
            <person name="Herman A."/>
            <person name="Abrahante J.E."/>
            <person name="Garbe J."/>
        </authorList>
    </citation>
    <scope>NUCLEOTIDE SEQUENCE</scope>
    <source>
        <strain evidence="3">Duluth1</strain>
        <tissue evidence="3">Whole animal</tissue>
    </source>
</reference>
<feature type="chain" id="PRO_5038868054" evidence="2">
    <location>
        <begin position="16"/>
        <end position="67"/>
    </location>
</feature>
<feature type="signal peptide" evidence="2">
    <location>
        <begin position="1"/>
        <end position="15"/>
    </location>
</feature>
<accession>A0A9D4FKQ3</accession>
<reference evidence="3" key="1">
    <citation type="journal article" date="2019" name="bioRxiv">
        <title>The Genome of the Zebra Mussel, Dreissena polymorpha: A Resource for Invasive Species Research.</title>
        <authorList>
            <person name="McCartney M.A."/>
            <person name="Auch B."/>
            <person name="Kono T."/>
            <person name="Mallez S."/>
            <person name="Zhang Y."/>
            <person name="Obille A."/>
            <person name="Becker A."/>
            <person name="Abrahante J.E."/>
            <person name="Garbe J."/>
            <person name="Badalamenti J.P."/>
            <person name="Herman A."/>
            <person name="Mangelson H."/>
            <person name="Liachko I."/>
            <person name="Sullivan S."/>
            <person name="Sone E.D."/>
            <person name="Koren S."/>
            <person name="Silverstein K.A.T."/>
            <person name="Beckman K.B."/>
            <person name="Gohl D.M."/>
        </authorList>
    </citation>
    <scope>NUCLEOTIDE SEQUENCE</scope>
    <source>
        <strain evidence="3">Duluth1</strain>
        <tissue evidence="3">Whole animal</tissue>
    </source>
</reference>
<keyword evidence="2" id="KW-0732">Signal</keyword>
<sequence length="67" mass="6914">MRAGWLAGWLAGGLAEQASFASTPPTHPPTTTTHPPTTTTTTVHIDDNQIATSSGAEPQSDEVDILG</sequence>
<organism evidence="3 4">
    <name type="scientific">Dreissena polymorpha</name>
    <name type="common">Zebra mussel</name>
    <name type="synonym">Mytilus polymorpha</name>
    <dbReference type="NCBI Taxonomy" id="45954"/>
    <lineage>
        <taxon>Eukaryota</taxon>
        <taxon>Metazoa</taxon>
        <taxon>Spiralia</taxon>
        <taxon>Lophotrochozoa</taxon>
        <taxon>Mollusca</taxon>
        <taxon>Bivalvia</taxon>
        <taxon>Autobranchia</taxon>
        <taxon>Heteroconchia</taxon>
        <taxon>Euheterodonta</taxon>
        <taxon>Imparidentia</taxon>
        <taxon>Neoheterodontei</taxon>
        <taxon>Myida</taxon>
        <taxon>Dreissenoidea</taxon>
        <taxon>Dreissenidae</taxon>
        <taxon>Dreissena</taxon>
    </lineage>
</organism>
<keyword evidence="4" id="KW-1185">Reference proteome</keyword>